<proteinExistence type="predicted"/>
<dbReference type="AlphaFoldDB" id="A0A9W7DB11"/>
<reference evidence="1" key="1">
    <citation type="submission" date="2023-04" db="EMBL/GenBank/DDBJ databases">
        <title>Phytophthora fragariaefolia NBRC 109709.</title>
        <authorList>
            <person name="Ichikawa N."/>
            <person name="Sato H."/>
            <person name="Tonouchi N."/>
        </authorList>
    </citation>
    <scope>NUCLEOTIDE SEQUENCE</scope>
    <source>
        <strain evidence="1">NBRC 109709</strain>
    </source>
</reference>
<comment type="caution">
    <text evidence="1">The sequence shown here is derived from an EMBL/GenBank/DDBJ whole genome shotgun (WGS) entry which is preliminary data.</text>
</comment>
<evidence type="ECO:0000313" key="1">
    <source>
        <dbReference type="EMBL" id="GMG16498.1"/>
    </source>
</evidence>
<dbReference type="Proteomes" id="UP001165121">
    <property type="component" value="Unassembled WGS sequence"/>
</dbReference>
<organism evidence="1 2">
    <name type="scientific">Phytophthora fragariaefolia</name>
    <dbReference type="NCBI Taxonomy" id="1490495"/>
    <lineage>
        <taxon>Eukaryota</taxon>
        <taxon>Sar</taxon>
        <taxon>Stramenopiles</taxon>
        <taxon>Oomycota</taxon>
        <taxon>Peronosporomycetes</taxon>
        <taxon>Peronosporales</taxon>
        <taxon>Peronosporaceae</taxon>
        <taxon>Phytophthora</taxon>
    </lineage>
</organism>
<keyword evidence="2" id="KW-1185">Reference proteome</keyword>
<sequence>MVAALTGDPDVTIPALETYNYIVDNHYAQFVECTSELLHKEHEALHKAPFLNVMHDLCTNKAKNCIVGASGSFIDHAWKPRHVALLAVTKNDGHESSSVATLISGQLMTRYGLDMKKMVRFTVSDTAPAARKISKEFDSTLQTDCTMHALIFVLGMVLGLRRVCGLSTQRTLRIQRLIEVQRFHRLPQLSALLDADVREASVSKLLQRSIINYRAFRAYFQNESSDKGEKNVFKCITSDEWNLAVELEPILYRVANLALVESQSASLLFSTLYVFLRVASARMSSYKFSAYRLDGLRDEDTNERNFARVEMKQETISLLGHRCIQRTLHQIATRLPKPSVQMGMALLLDPRTIKVAKNYLRTCSTPDTLTDSIFAETKEQLYREHRIFYRAMRRSDTQDIHQGSLPVPSPSRDIPMTFDGDFDLLCGDEVSQQSGLNPAEEECNQEADAEVEGWFAHRIEWTEVVTPQISDEVMCNEVLGKLTMLNRDKKSVWKVEQLCQHIDVCK</sequence>
<dbReference type="EMBL" id="BSXT01018937">
    <property type="protein sequence ID" value="GMG16498.1"/>
    <property type="molecule type" value="Genomic_DNA"/>
</dbReference>
<gene>
    <name evidence="1" type="ORF">Pfra01_002979600</name>
</gene>
<name>A0A9W7DB11_9STRA</name>
<protein>
    <submittedName>
        <fullName evidence="1">Unnamed protein product</fullName>
    </submittedName>
</protein>
<accession>A0A9W7DB11</accession>
<dbReference type="OrthoDB" id="127680at2759"/>
<evidence type="ECO:0000313" key="2">
    <source>
        <dbReference type="Proteomes" id="UP001165121"/>
    </source>
</evidence>